<keyword evidence="5" id="KW-1185">Reference proteome</keyword>
<dbReference type="EMBL" id="BSXU01011289">
    <property type="protein sequence ID" value="GME74537.1"/>
    <property type="molecule type" value="Genomic_DNA"/>
</dbReference>
<dbReference type="PANTHER" id="PTHR37534:SF46">
    <property type="entry name" value="ZN(II)2CYS6 TRANSCRIPTION FACTOR (EUROFUNG)"/>
    <property type="match status" value="1"/>
</dbReference>
<evidence type="ECO:0000256" key="1">
    <source>
        <dbReference type="ARBA" id="ARBA00023242"/>
    </source>
</evidence>
<dbReference type="SMART" id="SM00066">
    <property type="entry name" value="GAL4"/>
    <property type="match status" value="1"/>
</dbReference>
<evidence type="ECO:0000259" key="3">
    <source>
        <dbReference type="PROSITE" id="PS50048"/>
    </source>
</evidence>
<dbReference type="PROSITE" id="PS50048">
    <property type="entry name" value="ZN2_CY6_FUNGAL_2"/>
    <property type="match status" value="1"/>
</dbReference>
<organism evidence="4 5">
    <name type="scientific">Ambrosiozyma monospora</name>
    <name type="common">Yeast</name>
    <name type="synonym">Endomycopsis monosporus</name>
    <dbReference type="NCBI Taxonomy" id="43982"/>
    <lineage>
        <taxon>Eukaryota</taxon>
        <taxon>Fungi</taxon>
        <taxon>Dikarya</taxon>
        <taxon>Ascomycota</taxon>
        <taxon>Saccharomycotina</taxon>
        <taxon>Pichiomycetes</taxon>
        <taxon>Pichiales</taxon>
        <taxon>Pichiaceae</taxon>
        <taxon>Ambrosiozyma</taxon>
    </lineage>
</organism>
<dbReference type="Proteomes" id="UP001165063">
    <property type="component" value="Unassembled WGS sequence"/>
</dbReference>
<keyword evidence="1" id="KW-0539">Nucleus</keyword>
<proteinExistence type="predicted"/>
<dbReference type="OrthoDB" id="3598904at2759"/>
<evidence type="ECO:0000313" key="4">
    <source>
        <dbReference type="EMBL" id="GME74537.1"/>
    </source>
</evidence>
<accession>A0A9W6T4K6</accession>
<dbReference type="GO" id="GO:0000981">
    <property type="term" value="F:DNA-binding transcription factor activity, RNA polymerase II-specific"/>
    <property type="evidence" value="ECO:0007669"/>
    <property type="project" value="InterPro"/>
</dbReference>
<feature type="region of interest" description="Disordered" evidence="2">
    <location>
        <begin position="1"/>
        <end position="81"/>
    </location>
</feature>
<feature type="compositionally biased region" description="Low complexity" evidence="2">
    <location>
        <begin position="15"/>
        <end position="66"/>
    </location>
</feature>
<dbReference type="SUPFAM" id="SSF57701">
    <property type="entry name" value="Zn2/Cys6 DNA-binding domain"/>
    <property type="match status" value="1"/>
</dbReference>
<dbReference type="PROSITE" id="PS00463">
    <property type="entry name" value="ZN2_CY6_FUNGAL_1"/>
    <property type="match status" value="1"/>
</dbReference>
<name>A0A9W6T4K6_AMBMO</name>
<protein>
    <submittedName>
        <fullName evidence="4">Unnamed protein product</fullName>
    </submittedName>
</protein>
<dbReference type="GO" id="GO:0008270">
    <property type="term" value="F:zinc ion binding"/>
    <property type="evidence" value="ECO:0007669"/>
    <property type="project" value="InterPro"/>
</dbReference>
<dbReference type="AlphaFoldDB" id="A0A9W6T4K6"/>
<dbReference type="Pfam" id="PF00172">
    <property type="entry name" value="Zn_clus"/>
    <property type="match status" value="1"/>
</dbReference>
<dbReference type="InterPro" id="IPR001138">
    <property type="entry name" value="Zn2Cys6_DnaBD"/>
</dbReference>
<dbReference type="CDD" id="cd00067">
    <property type="entry name" value="GAL4"/>
    <property type="match status" value="1"/>
</dbReference>
<dbReference type="PANTHER" id="PTHR37534">
    <property type="entry name" value="TRANSCRIPTIONAL ACTIVATOR PROTEIN UGA3"/>
    <property type="match status" value="1"/>
</dbReference>
<dbReference type="InterPro" id="IPR036864">
    <property type="entry name" value="Zn2-C6_fun-type_DNA-bd_sf"/>
</dbReference>
<feature type="domain" description="Zn(2)-C6 fungal-type" evidence="3">
    <location>
        <begin position="84"/>
        <end position="114"/>
    </location>
</feature>
<evidence type="ECO:0000313" key="5">
    <source>
        <dbReference type="Proteomes" id="UP001165063"/>
    </source>
</evidence>
<comment type="caution">
    <text evidence="4">The sequence shown here is derived from an EMBL/GenBank/DDBJ whole genome shotgun (WGS) entry which is preliminary data.</text>
</comment>
<sequence>MSSSNSNPQNSILFNNNITNTSSSYSNNSHTTMMNTSSSSSNNVNSNPPITNHNNNNKNPKSVVAKSKARKKETPPDKRRVRTGCLTCRSKHKKCDEVKPICNFCSTKGLRCVWPEKVRNEYSKANSDSGVQLISPLSLASQSGPLAPESAIPNFSLDQQQQQHLPQSAGLPPFQQQQQQISGVNVNPAQQFSGLLNKQLNSSSLSHSTSANLNPLINNNNSSVNAASSIENLLAFNYMFPNMQ</sequence>
<reference evidence="4" key="1">
    <citation type="submission" date="2023-04" db="EMBL/GenBank/DDBJ databases">
        <title>Ambrosiozyma monospora NBRC 1965.</title>
        <authorList>
            <person name="Ichikawa N."/>
            <person name="Sato H."/>
            <person name="Tonouchi N."/>
        </authorList>
    </citation>
    <scope>NUCLEOTIDE SEQUENCE</scope>
    <source>
        <strain evidence="4">NBRC 1965</strain>
    </source>
</reference>
<evidence type="ECO:0000256" key="2">
    <source>
        <dbReference type="SAM" id="MobiDB-lite"/>
    </source>
</evidence>
<feature type="compositionally biased region" description="Polar residues" evidence="2">
    <location>
        <begin position="1"/>
        <end position="14"/>
    </location>
</feature>
<dbReference type="Gene3D" id="4.10.240.10">
    <property type="entry name" value="Zn(2)-C6 fungal-type DNA-binding domain"/>
    <property type="match status" value="1"/>
</dbReference>
<gene>
    <name evidence="4" type="ORF">Amon01_000950400</name>
</gene>